<sequence length="162" mass="17663">MGLTSHQSEVLSSALEILETSKRLLIKGSAGVGKTYMVDELLKILSKGIPKYKSIYCSAPTNKAVSVLAGKITEREEIKNLSLITIHSALKIGMVTDKNTGIKHFQPLLSNNPKYMPLVGVALLIIDESSMIGEEMLGWIEEHATINKTTVIFIGKNLSLPI</sequence>
<protein>
    <submittedName>
        <fullName evidence="1">Uncharacterized protein</fullName>
    </submittedName>
</protein>
<evidence type="ECO:0000313" key="1">
    <source>
        <dbReference type="EMBL" id="ALN97180.1"/>
    </source>
</evidence>
<dbReference type="Proteomes" id="UP000221857">
    <property type="component" value="Segment"/>
</dbReference>
<dbReference type="Pfam" id="PF13245">
    <property type="entry name" value="AAA_19"/>
    <property type="match status" value="1"/>
</dbReference>
<dbReference type="GeneID" id="40069640"/>
<proteinExistence type="predicted"/>
<organism evidence="1 2">
    <name type="scientific">Flavobacterium phage FpV4</name>
    <dbReference type="NCBI Taxonomy" id="1740108"/>
    <lineage>
        <taxon>Viruses</taxon>
        <taxon>Duplodnaviria</taxon>
        <taxon>Heunggongvirae</taxon>
        <taxon>Uroviricota</taxon>
        <taxon>Caudoviricetes</taxon>
        <taxon>Fipvunavirus</taxon>
        <taxon>Fipvunavirus Fpv4</taxon>
    </lineage>
</organism>
<dbReference type="SUPFAM" id="SSF52540">
    <property type="entry name" value="P-loop containing nucleoside triphosphate hydrolases"/>
    <property type="match status" value="1"/>
</dbReference>
<accession>A0A141HR69</accession>
<name>A0A141HR69_9CAUD</name>
<keyword evidence="2" id="KW-1185">Reference proteome</keyword>
<dbReference type="KEGG" id="vg:40069640"/>
<dbReference type="EMBL" id="KT876724">
    <property type="protein sequence ID" value="ALN97180.1"/>
    <property type="molecule type" value="Genomic_DNA"/>
</dbReference>
<dbReference type="Gene3D" id="3.40.50.300">
    <property type="entry name" value="P-loop containing nucleotide triphosphate hydrolases"/>
    <property type="match status" value="1"/>
</dbReference>
<evidence type="ECO:0000313" key="2">
    <source>
        <dbReference type="Proteomes" id="UP000221857"/>
    </source>
</evidence>
<reference evidence="1 2" key="1">
    <citation type="journal article" date="2016" name="PLoS ONE">
        <title>Comparative Genome Analysis Provides Insights into the Pathogenicity of Flavobacterium psychrophilum.</title>
        <authorList>
            <person name="Castillo D."/>
            <person name="Christiansen R.H."/>
            <person name="Dalsgaard I."/>
            <person name="Madsen L."/>
            <person name="Espejo R."/>
            <person name="Middelboe M."/>
        </authorList>
    </citation>
    <scope>NUCLEOTIDE SEQUENCE [LARGE SCALE GENOMIC DNA]</scope>
</reference>
<dbReference type="RefSeq" id="YP_009594123.1">
    <property type="nucleotide sequence ID" value="NC_041872.1"/>
</dbReference>
<dbReference type="InterPro" id="IPR027417">
    <property type="entry name" value="P-loop_NTPase"/>
</dbReference>